<dbReference type="PANTHER" id="PTHR30160">
    <property type="entry name" value="TETRAACYLDISACCHARIDE 4'-KINASE-RELATED"/>
    <property type="match status" value="1"/>
</dbReference>
<name>A0ABT7XLZ9_9NEIS</name>
<accession>A0ABT7XLZ9</accession>
<organism evidence="3 4">
    <name type="scientific">Crenobacter oryzisoli</name>
    <dbReference type="NCBI Taxonomy" id="3056844"/>
    <lineage>
        <taxon>Bacteria</taxon>
        <taxon>Pseudomonadati</taxon>
        <taxon>Pseudomonadota</taxon>
        <taxon>Betaproteobacteria</taxon>
        <taxon>Neisseriales</taxon>
        <taxon>Neisseriaceae</taxon>
        <taxon>Crenobacter</taxon>
    </lineage>
</organism>
<evidence type="ECO:0000313" key="3">
    <source>
        <dbReference type="EMBL" id="MDN0074804.1"/>
    </source>
</evidence>
<dbReference type="Proteomes" id="UP001168540">
    <property type="component" value="Unassembled WGS sequence"/>
</dbReference>
<dbReference type="CDD" id="cd03789">
    <property type="entry name" value="GT9_LPS_heptosyltransferase"/>
    <property type="match status" value="1"/>
</dbReference>
<keyword evidence="2" id="KW-0808">Transferase</keyword>
<dbReference type="Gene3D" id="3.40.50.2000">
    <property type="entry name" value="Glycogen Phosphorylase B"/>
    <property type="match status" value="2"/>
</dbReference>
<dbReference type="Pfam" id="PF01075">
    <property type="entry name" value="Glyco_transf_9"/>
    <property type="match status" value="1"/>
</dbReference>
<dbReference type="InterPro" id="IPR011916">
    <property type="entry name" value="LipoPS_heptosylTferase-III"/>
</dbReference>
<dbReference type="PANTHER" id="PTHR30160:SF1">
    <property type="entry name" value="LIPOPOLYSACCHARIDE 1,2-N-ACETYLGLUCOSAMINETRANSFERASE-RELATED"/>
    <property type="match status" value="1"/>
</dbReference>
<protein>
    <submittedName>
        <fullName evidence="3">Lipopolysaccharide heptosyltransferase III</fullName>
    </submittedName>
</protein>
<evidence type="ECO:0000256" key="2">
    <source>
        <dbReference type="ARBA" id="ARBA00022679"/>
    </source>
</evidence>
<keyword evidence="4" id="KW-1185">Reference proteome</keyword>
<proteinExistence type="predicted"/>
<gene>
    <name evidence="3" type="primary">rfaQ</name>
    <name evidence="3" type="ORF">QU481_07845</name>
</gene>
<evidence type="ECO:0000313" key="4">
    <source>
        <dbReference type="Proteomes" id="UP001168540"/>
    </source>
</evidence>
<keyword evidence="1" id="KW-0328">Glycosyltransferase</keyword>
<reference evidence="3" key="1">
    <citation type="submission" date="2023-06" db="EMBL/GenBank/DDBJ databases">
        <authorList>
            <person name="Zhang S."/>
        </authorList>
    </citation>
    <scope>NUCLEOTIDE SEQUENCE</scope>
    <source>
        <strain evidence="3">SG2303</strain>
    </source>
</reference>
<comment type="caution">
    <text evidence="3">The sequence shown here is derived from an EMBL/GenBank/DDBJ whole genome shotgun (WGS) entry which is preliminary data.</text>
</comment>
<sequence length="351" mass="39202">MVKLRFHGDVLLSSPVLSVLKNALPHAEIDALIYRETCDMISGHPSLSQLFAIDKAWKRLGPVGHWKAEWRLLRQLKARKYDLVVVLTEQNRCAWLVRLLKPRWSVGPVWGGTGRFFKKSFTFLNRLVPDNSRHIVELHLDALRHLGIYPAETARQLTMPVPAEVQTDTLAMLQSAGAQLQRYIVVHPASRGDYKCWKPERVAEVINRLTARGEQVVLTAAPTADEQAMVAAIRQRLERPVLDLTGQLSLKQLAVVIDQAKLLLGVDSVPMHMAAAMQTPVVALFGPTSPVVWGPWQVPHRLVTVDMSCRPCVMEGCGNSRYSECIERITVEQVMSSIDSLLAETASSRAD</sequence>
<dbReference type="RefSeq" id="WP_289829383.1">
    <property type="nucleotide sequence ID" value="NZ_JAUEDK010000010.1"/>
</dbReference>
<dbReference type="SUPFAM" id="SSF53756">
    <property type="entry name" value="UDP-Glycosyltransferase/glycogen phosphorylase"/>
    <property type="match status" value="1"/>
</dbReference>
<dbReference type="NCBIfam" id="TIGR02201">
    <property type="entry name" value="heptsyl_trn_III"/>
    <property type="match status" value="1"/>
</dbReference>
<dbReference type="InterPro" id="IPR051199">
    <property type="entry name" value="LPS_LOS_Heptosyltrfase"/>
</dbReference>
<evidence type="ECO:0000256" key="1">
    <source>
        <dbReference type="ARBA" id="ARBA00022676"/>
    </source>
</evidence>
<dbReference type="InterPro" id="IPR002201">
    <property type="entry name" value="Glyco_trans_9"/>
</dbReference>
<dbReference type="EMBL" id="JAUEDK010000010">
    <property type="protein sequence ID" value="MDN0074804.1"/>
    <property type="molecule type" value="Genomic_DNA"/>
</dbReference>